<dbReference type="EMBL" id="CP003731">
    <property type="protein sequence ID" value="AFO52421.1"/>
    <property type="molecule type" value="Genomic_DNA"/>
</dbReference>
<sequence length="129" mass="13994">MLVGGGTLAATGFTVDYGVKAVRGGVYSQYSIGKKYCHPTAKSTCLILGPIAQDSYMTTGVWFDTGSGGADYLGTDKITWLDGRQDMKKIMEVHPGLKDFVVKEIQKHKDCKNTDDGHKMSTVCSPTQH</sequence>
<reference evidence="2" key="2">
    <citation type="submission" date="2012-07" db="EMBL/GenBank/DDBJ databases">
        <title>Complete genome sequence of 'Candidatus Mycoplasma haemolamae'.</title>
        <authorList>
            <person name="Guimaraes A.M.S."/>
            <person name="Toth B."/>
            <person name="Santos A.P."/>
            <person name="Nascimento N.C."/>
            <person name="Sojka J.E."/>
            <person name="Messick J.B."/>
        </authorList>
    </citation>
    <scope>NUCLEOTIDE SEQUENCE [LARGE SCALE GENOMIC DNA]</scope>
    <source>
        <strain evidence="2">Purdue</strain>
    </source>
</reference>
<evidence type="ECO:0000313" key="1">
    <source>
        <dbReference type="EMBL" id="AFO52421.1"/>
    </source>
</evidence>
<dbReference type="PATRIC" id="fig|1212765.3.peg.957"/>
<dbReference type="KEGG" id="mhl:MHLP_04205"/>
<keyword evidence="2" id="KW-1185">Reference proteome</keyword>
<reference evidence="1 2" key="1">
    <citation type="journal article" date="2012" name="J. Bacteriol.">
        <title>Genome Sequence of "Candidatus Mycoplasma haemolamae" Strain Purdue, a Red Blood Cell Pathogen of Alpacas (Vicugna pacos) and Llamas (Lama glama).</title>
        <authorList>
            <person name="Guimaraes A.M."/>
            <person name="Toth B."/>
            <person name="Santos A.P."/>
            <person name="do Nascimento N.C."/>
            <person name="Kritchevsky J.E."/>
            <person name="Messick J.B."/>
        </authorList>
    </citation>
    <scope>NUCLEOTIDE SEQUENCE [LARGE SCALE GENOMIC DNA]</scope>
    <source>
        <strain evidence="1 2">Purdue</strain>
    </source>
</reference>
<protein>
    <submittedName>
        <fullName evidence="1">Uncharacterized protein</fullName>
    </submittedName>
</protein>
<dbReference type="Proteomes" id="UP000006502">
    <property type="component" value="Chromosome"/>
</dbReference>
<organism evidence="1 2">
    <name type="scientific">Mycoplasma haematolamae (strain Purdue)</name>
    <dbReference type="NCBI Taxonomy" id="1212765"/>
    <lineage>
        <taxon>Bacteria</taxon>
        <taxon>Bacillati</taxon>
        <taxon>Mycoplasmatota</taxon>
        <taxon>Mollicutes</taxon>
        <taxon>Mycoplasmataceae</taxon>
        <taxon>Mycoplasma</taxon>
    </lineage>
</organism>
<dbReference type="AlphaFoldDB" id="I7CGN4"/>
<dbReference type="STRING" id="1212765.MHLP_04205"/>
<accession>I7CGN4</accession>
<evidence type="ECO:0000313" key="2">
    <source>
        <dbReference type="Proteomes" id="UP000006502"/>
    </source>
</evidence>
<proteinExistence type="predicted"/>
<name>I7CGN4_MYCHA</name>
<dbReference type="HOGENOM" id="CLU_147348_0_0_14"/>
<gene>
    <name evidence="1" type="ordered locus">MHLP_04205</name>
</gene>